<protein>
    <recommendedName>
        <fullName evidence="4">Branched-chain amino acid transport</fullName>
    </recommendedName>
</protein>
<keyword evidence="1" id="KW-1133">Transmembrane helix</keyword>
<feature type="transmembrane region" description="Helical" evidence="1">
    <location>
        <begin position="42"/>
        <end position="58"/>
    </location>
</feature>
<evidence type="ECO:0008006" key="4">
    <source>
        <dbReference type="Google" id="ProtNLM"/>
    </source>
</evidence>
<reference evidence="2 3" key="1">
    <citation type="journal article" date="2019" name="Int. J. Syst. Evol. Microbiol.">
        <title>The Global Catalogue of Microorganisms (GCM) 10K type strain sequencing project: providing services to taxonomists for standard genome sequencing and annotation.</title>
        <authorList>
            <consortium name="The Broad Institute Genomics Platform"/>
            <consortium name="The Broad Institute Genome Sequencing Center for Infectious Disease"/>
            <person name="Wu L."/>
            <person name="Ma J."/>
        </authorList>
    </citation>
    <scope>NUCLEOTIDE SEQUENCE [LARGE SCALE GENOMIC DNA]</scope>
    <source>
        <strain evidence="2 3">JCM 10671</strain>
    </source>
</reference>
<accession>A0ABN1G304</accession>
<evidence type="ECO:0000256" key="1">
    <source>
        <dbReference type="SAM" id="Phobius"/>
    </source>
</evidence>
<proteinExistence type="predicted"/>
<keyword evidence="1" id="KW-0812">Transmembrane</keyword>
<dbReference type="InterPro" id="IPR008407">
    <property type="entry name" value="Brnchd-chn_aa_trnsp_AzlD"/>
</dbReference>
<keyword evidence="3" id="KW-1185">Reference proteome</keyword>
<feature type="transmembrane region" description="Helical" evidence="1">
    <location>
        <begin position="70"/>
        <end position="100"/>
    </location>
</feature>
<dbReference type="Proteomes" id="UP001500957">
    <property type="component" value="Unassembled WGS sequence"/>
</dbReference>
<dbReference type="RefSeq" id="WP_344600415.1">
    <property type="nucleotide sequence ID" value="NZ_BAAAHE010000001.1"/>
</dbReference>
<gene>
    <name evidence="2" type="ORF">GCM10009547_00830</name>
</gene>
<evidence type="ECO:0000313" key="3">
    <source>
        <dbReference type="Proteomes" id="UP001500957"/>
    </source>
</evidence>
<evidence type="ECO:0000313" key="2">
    <source>
        <dbReference type="EMBL" id="GAA0603131.1"/>
    </source>
</evidence>
<comment type="caution">
    <text evidence="2">The sequence shown here is derived from an EMBL/GenBank/DDBJ whole genome shotgun (WGS) entry which is preliminary data.</text>
</comment>
<sequence length="103" mass="11158">MSRTWAAIVLAGIGTFAMRASFLALAHRLSEVPPWAQRILRQIPPAALAALVIPALVRPHGEIDLWQPRLAAGLLAALVAWRTKNVALTLVIGIGALMLFQEF</sequence>
<organism evidence="2 3">
    <name type="scientific">Sporichthya brevicatena</name>
    <dbReference type="NCBI Taxonomy" id="171442"/>
    <lineage>
        <taxon>Bacteria</taxon>
        <taxon>Bacillati</taxon>
        <taxon>Actinomycetota</taxon>
        <taxon>Actinomycetes</taxon>
        <taxon>Sporichthyales</taxon>
        <taxon>Sporichthyaceae</taxon>
        <taxon>Sporichthya</taxon>
    </lineage>
</organism>
<dbReference type="Pfam" id="PF05437">
    <property type="entry name" value="AzlD"/>
    <property type="match status" value="1"/>
</dbReference>
<keyword evidence="1" id="KW-0472">Membrane</keyword>
<name>A0ABN1G304_9ACTN</name>
<dbReference type="EMBL" id="BAAAHE010000001">
    <property type="protein sequence ID" value="GAA0603131.1"/>
    <property type="molecule type" value="Genomic_DNA"/>
</dbReference>